<dbReference type="EMBL" id="JAVAIL010000001">
    <property type="protein sequence ID" value="MDP4538156.1"/>
    <property type="molecule type" value="Genomic_DNA"/>
</dbReference>
<proteinExistence type="predicted"/>
<dbReference type="Gene3D" id="3.40.50.12370">
    <property type="match status" value="1"/>
</dbReference>
<dbReference type="Proteomes" id="UP001235664">
    <property type="component" value="Unassembled WGS sequence"/>
</dbReference>
<organism evidence="2 3">
    <name type="scientific">Qipengyuania benthica</name>
    <dbReference type="NCBI Taxonomy" id="3067651"/>
    <lineage>
        <taxon>Bacteria</taxon>
        <taxon>Pseudomonadati</taxon>
        <taxon>Pseudomonadota</taxon>
        <taxon>Alphaproteobacteria</taxon>
        <taxon>Sphingomonadales</taxon>
        <taxon>Erythrobacteraceae</taxon>
        <taxon>Qipengyuania</taxon>
    </lineage>
</organism>
<dbReference type="Pfam" id="PF00582">
    <property type="entry name" value="Usp"/>
    <property type="match status" value="1"/>
</dbReference>
<name>A0ABT9H4A2_9SPHN</name>
<keyword evidence="3" id="KW-1185">Reference proteome</keyword>
<gene>
    <name evidence="2" type="ORF">Q9K01_00760</name>
</gene>
<dbReference type="RefSeq" id="WP_305928305.1">
    <property type="nucleotide sequence ID" value="NZ_JAVAIL010000001.1"/>
</dbReference>
<dbReference type="CDD" id="cd00293">
    <property type="entry name" value="USP-like"/>
    <property type="match status" value="1"/>
</dbReference>
<dbReference type="InterPro" id="IPR006016">
    <property type="entry name" value="UspA"/>
</dbReference>
<evidence type="ECO:0000313" key="3">
    <source>
        <dbReference type="Proteomes" id="UP001235664"/>
    </source>
</evidence>
<comment type="caution">
    <text evidence="2">The sequence shown here is derived from an EMBL/GenBank/DDBJ whole genome shotgun (WGS) entry which is preliminary data.</text>
</comment>
<sequence>MRSVLLHIEDDDCLESRLQVALDLVRAFDGHLTCSKSIQWEMAGAVDFYGLMAAQIMDATRSQAEALRTRITARLATEDVAWDWVQSDGFAMRDMLRRSGLADCVVLGSCDPLGATGPSKLVGEVVLGAQAPVLVVPKGVARLDCEGPAVVAWDGSPEASRALRGAVPLLARAASVTLVSVAGEEETGRYDLPPVQGAEYLSRHGISCELIDLPLRAKSVAQAVLNAAADREAAYLVMGAYGRSRLAETIWGGVSREIFADPPLPIFACH</sequence>
<dbReference type="SUPFAM" id="SSF52402">
    <property type="entry name" value="Adenine nucleotide alpha hydrolases-like"/>
    <property type="match status" value="2"/>
</dbReference>
<evidence type="ECO:0000259" key="1">
    <source>
        <dbReference type="Pfam" id="PF00582"/>
    </source>
</evidence>
<accession>A0ABT9H4A2</accession>
<feature type="domain" description="UspA" evidence="1">
    <location>
        <begin position="150"/>
        <end position="265"/>
    </location>
</feature>
<protein>
    <submittedName>
        <fullName evidence="2">Universal stress protein</fullName>
    </submittedName>
</protein>
<evidence type="ECO:0000313" key="2">
    <source>
        <dbReference type="EMBL" id="MDP4538156.1"/>
    </source>
</evidence>
<reference evidence="2 3" key="1">
    <citation type="submission" date="2023-08" db="EMBL/GenBank/DDBJ databases">
        <title>genomic of DY56.</title>
        <authorList>
            <person name="Wang Y."/>
        </authorList>
    </citation>
    <scope>NUCLEOTIDE SEQUENCE [LARGE SCALE GENOMIC DNA]</scope>
    <source>
        <strain evidence="2 3">DY56-A-20</strain>
    </source>
</reference>